<evidence type="ECO:0000256" key="3">
    <source>
        <dbReference type="SAM" id="MobiDB-lite"/>
    </source>
</evidence>
<evidence type="ECO:0000313" key="6">
    <source>
        <dbReference type="EMBL" id="OXV06741.1"/>
    </source>
</evidence>
<accession>A0A232LRE5</accession>
<reference evidence="6 7" key="1">
    <citation type="journal article" date="2015" name="Environ. Microbiol.">
        <title>Metagenome sequence of Elaphomyces granulatus from sporocarp tissue reveals Ascomycota ectomycorrhizal fingerprints of genome expansion and a Proteobacteria-rich microbiome.</title>
        <authorList>
            <person name="Quandt C.A."/>
            <person name="Kohler A."/>
            <person name="Hesse C.N."/>
            <person name="Sharpton T.J."/>
            <person name="Martin F."/>
            <person name="Spatafora J.W."/>
        </authorList>
    </citation>
    <scope>NUCLEOTIDE SEQUENCE [LARGE SCALE GENOMIC DNA]</scope>
    <source>
        <strain evidence="6 7">OSC145934</strain>
    </source>
</reference>
<dbReference type="InterPro" id="IPR029006">
    <property type="entry name" value="ADF-H/Gelsolin-like_dom_sf"/>
</dbReference>
<dbReference type="InterPro" id="IPR035718">
    <property type="entry name" value="Abp1_fungi_SH3_C2"/>
</dbReference>
<feature type="compositionally biased region" description="Pro residues" evidence="3">
    <location>
        <begin position="590"/>
        <end position="599"/>
    </location>
</feature>
<dbReference type="PRINTS" id="PR00499">
    <property type="entry name" value="P67PHOX"/>
</dbReference>
<dbReference type="FunFam" id="2.30.30.40:FF:000273">
    <property type="entry name" value="Actin binding protein"/>
    <property type="match status" value="1"/>
</dbReference>
<feature type="compositionally biased region" description="Basic and acidic residues" evidence="3">
    <location>
        <begin position="250"/>
        <end position="265"/>
    </location>
</feature>
<sequence>MASLNLSSNGPSLSKSYQSVVNAPNPSTAAASSPTYGQWAIFAVSTPLVSAFQLDSASKESVLKVHSTGEGELIDLIEEFSEGKIQFAFIKVKDPNTGLLKNVLIAWCGEGVPERTKGYFTSHLATVAKFLHSYHIQITARSDRDLTPEGIIKKVADASGAKYVSGDISLPQTSTLKPVVATKPVFTPNRTGGIGFKPLAGTRRTIIPKDERVDGDGWGIDAPPVTRTQLEKVPSAYQPTKVNIQELVSRESPDSRTNIRSDVSSRSDIIGGGYQPVGKVDIAAIRKQARESGELRDDHPEPVKGMYEPTGRVDIAAIRAKAQKPSNNLSTTEDIQGANKFTNLPDQQVYQTSERLTSLPKPKVSNSFSVTSSFTGTKAPLPGDFVAPSLPTAPVGIASRTFADEGGKTPAQLWAERKVKERNHKDVAIPPTTKGSRSPTQDQPTSGEWKSSYIGRTWAPVQTTYTGKSGDSNLSSQQTGGNRRDEPHEAEDTPASGAVSSIRGMFTNGSRREVPHSPPTLDTSSKPNVGRSVPTPAEEDISSSVIKQSVPSGHRQPPSPPPMRESSPIRVAMPVSNSTPAIPDDQDELSPPPAMPTRPPQSAALEDNSVTELIKETAPANPKATVHHSPKESVRALVQYDYEKAEDNEIELNEGEYVTDIEMLDKDWWSGVNARGERGLFPSNYVEVVDFADDTNLSMPEHEAETRVQDSALESPTAAVAEAAVASIRPTATALYDYEAAEDNEIGFPDGAKIINIEFPDEDWWSGEYEGKGGFFPASYVKLDE</sequence>
<dbReference type="InterPro" id="IPR001452">
    <property type="entry name" value="SH3_domain"/>
</dbReference>
<feature type="domain" description="SH3" evidence="4">
    <location>
        <begin position="631"/>
        <end position="691"/>
    </location>
</feature>
<dbReference type="FunFam" id="3.40.20.10:FF:000045">
    <property type="entry name" value="Actin binding protein, putative"/>
    <property type="match status" value="1"/>
</dbReference>
<dbReference type="InterPro" id="IPR035719">
    <property type="entry name" value="Abp1_fungi_SH3_C1"/>
</dbReference>
<evidence type="ECO:0008006" key="8">
    <source>
        <dbReference type="Google" id="ProtNLM"/>
    </source>
</evidence>
<feature type="compositionally biased region" description="Polar residues" evidence="3">
    <location>
        <begin position="433"/>
        <end position="449"/>
    </location>
</feature>
<dbReference type="SMART" id="SM00102">
    <property type="entry name" value="ADF"/>
    <property type="match status" value="1"/>
</dbReference>
<keyword evidence="7" id="KW-1185">Reference proteome</keyword>
<dbReference type="GO" id="GO:0005884">
    <property type="term" value="C:actin filament"/>
    <property type="evidence" value="ECO:0007669"/>
    <property type="project" value="TreeGrafter"/>
</dbReference>
<dbReference type="OrthoDB" id="5971719at2759"/>
<dbReference type="GO" id="GO:0030427">
    <property type="term" value="C:site of polarized growth"/>
    <property type="evidence" value="ECO:0007669"/>
    <property type="project" value="TreeGrafter"/>
</dbReference>
<dbReference type="Pfam" id="PF00018">
    <property type="entry name" value="SH3_1"/>
    <property type="match status" value="1"/>
</dbReference>
<dbReference type="SMART" id="SM00326">
    <property type="entry name" value="SH3"/>
    <property type="match status" value="2"/>
</dbReference>
<feature type="compositionally biased region" description="Basic and acidic residues" evidence="3">
    <location>
        <begin position="482"/>
        <end position="491"/>
    </location>
</feature>
<feature type="region of interest" description="Disordered" evidence="3">
    <location>
        <begin position="250"/>
        <end position="271"/>
    </location>
</feature>
<dbReference type="GO" id="GO:0030833">
    <property type="term" value="P:regulation of actin filament polymerization"/>
    <property type="evidence" value="ECO:0007669"/>
    <property type="project" value="TreeGrafter"/>
</dbReference>
<keyword evidence="1 2" id="KW-0728">SH3 domain</keyword>
<evidence type="ECO:0000259" key="4">
    <source>
        <dbReference type="PROSITE" id="PS50002"/>
    </source>
</evidence>
<organism evidence="6 7">
    <name type="scientific">Elaphomyces granulatus</name>
    <dbReference type="NCBI Taxonomy" id="519963"/>
    <lineage>
        <taxon>Eukaryota</taxon>
        <taxon>Fungi</taxon>
        <taxon>Dikarya</taxon>
        <taxon>Ascomycota</taxon>
        <taxon>Pezizomycotina</taxon>
        <taxon>Eurotiomycetes</taxon>
        <taxon>Eurotiomycetidae</taxon>
        <taxon>Eurotiales</taxon>
        <taxon>Elaphomycetaceae</taxon>
        <taxon>Elaphomyces</taxon>
    </lineage>
</organism>
<proteinExistence type="predicted"/>
<dbReference type="PROSITE" id="PS51263">
    <property type="entry name" value="ADF_H"/>
    <property type="match status" value="1"/>
</dbReference>
<evidence type="ECO:0000313" key="7">
    <source>
        <dbReference type="Proteomes" id="UP000243515"/>
    </source>
</evidence>
<dbReference type="PRINTS" id="PR00452">
    <property type="entry name" value="SH3DOMAIN"/>
</dbReference>
<dbReference type="PANTHER" id="PTHR10829:SF25">
    <property type="entry name" value="DREBRIN-LIKE PROTEIN"/>
    <property type="match status" value="1"/>
</dbReference>
<dbReference type="Pfam" id="PF14604">
    <property type="entry name" value="SH3_9"/>
    <property type="match status" value="1"/>
</dbReference>
<feature type="region of interest" description="Disordered" evidence="3">
    <location>
        <begin position="415"/>
        <end position="605"/>
    </location>
</feature>
<dbReference type="CDD" id="cd11961">
    <property type="entry name" value="SH3_Abp1_fungi_C2"/>
    <property type="match status" value="1"/>
</dbReference>
<dbReference type="Proteomes" id="UP000243515">
    <property type="component" value="Unassembled WGS sequence"/>
</dbReference>
<feature type="compositionally biased region" description="Polar residues" evidence="3">
    <location>
        <begin position="460"/>
        <end position="481"/>
    </location>
</feature>
<dbReference type="GO" id="GO:0051015">
    <property type="term" value="F:actin filament binding"/>
    <property type="evidence" value="ECO:0007669"/>
    <property type="project" value="TreeGrafter"/>
</dbReference>
<gene>
    <name evidence="6" type="ORF">Egran_05492</name>
</gene>
<dbReference type="AlphaFoldDB" id="A0A232LRE5"/>
<dbReference type="Gene3D" id="3.40.20.10">
    <property type="entry name" value="Severin"/>
    <property type="match status" value="1"/>
</dbReference>
<dbReference type="InterPro" id="IPR036028">
    <property type="entry name" value="SH3-like_dom_sf"/>
</dbReference>
<dbReference type="EMBL" id="NPHW01005456">
    <property type="protein sequence ID" value="OXV06741.1"/>
    <property type="molecule type" value="Genomic_DNA"/>
</dbReference>
<feature type="domain" description="ADF-H" evidence="5">
    <location>
        <begin position="3"/>
        <end position="156"/>
    </location>
</feature>
<dbReference type="CDD" id="cd11281">
    <property type="entry name" value="ADF_drebrin_like"/>
    <property type="match status" value="1"/>
</dbReference>
<dbReference type="Pfam" id="PF00241">
    <property type="entry name" value="Cofilin_ADF"/>
    <property type="match status" value="1"/>
</dbReference>
<evidence type="ECO:0000259" key="5">
    <source>
        <dbReference type="PROSITE" id="PS51263"/>
    </source>
</evidence>
<comment type="caution">
    <text evidence="6">The sequence shown here is derived from an EMBL/GenBank/DDBJ whole genome shotgun (WGS) entry which is preliminary data.</text>
</comment>
<feature type="domain" description="SH3" evidence="4">
    <location>
        <begin position="727"/>
        <end position="785"/>
    </location>
</feature>
<dbReference type="Gene3D" id="2.30.30.40">
    <property type="entry name" value="SH3 Domains"/>
    <property type="match status" value="2"/>
</dbReference>
<dbReference type="PANTHER" id="PTHR10829">
    <property type="entry name" value="CORTACTIN AND DREBRIN"/>
    <property type="match status" value="1"/>
</dbReference>
<dbReference type="InterPro" id="IPR002108">
    <property type="entry name" value="ADF-H"/>
</dbReference>
<evidence type="ECO:0000256" key="2">
    <source>
        <dbReference type="PROSITE-ProRule" id="PRU00192"/>
    </source>
</evidence>
<dbReference type="CDD" id="cd11962">
    <property type="entry name" value="SH3_Abp1_fungi_C1"/>
    <property type="match status" value="1"/>
</dbReference>
<evidence type="ECO:0000256" key="1">
    <source>
        <dbReference type="ARBA" id="ARBA00022443"/>
    </source>
</evidence>
<dbReference type="GO" id="GO:0030864">
    <property type="term" value="C:cortical actin cytoskeleton"/>
    <property type="evidence" value="ECO:0007669"/>
    <property type="project" value="TreeGrafter"/>
</dbReference>
<protein>
    <recommendedName>
        <fullName evidence="8">SH3 domain-containing protein</fullName>
    </recommendedName>
</protein>
<name>A0A232LRE5_9EURO</name>
<feature type="compositionally biased region" description="Basic and acidic residues" evidence="3">
    <location>
        <begin position="415"/>
        <end position="427"/>
    </location>
</feature>
<dbReference type="PROSITE" id="PS50002">
    <property type="entry name" value="SH3"/>
    <property type="match status" value="2"/>
</dbReference>
<dbReference type="SUPFAM" id="SSF50044">
    <property type="entry name" value="SH3-domain"/>
    <property type="match status" value="2"/>
</dbReference>
<dbReference type="SUPFAM" id="SSF55753">
    <property type="entry name" value="Actin depolymerizing proteins"/>
    <property type="match status" value="1"/>
</dbReference>